<evidence type="ECO:0000313" key="3">
    <source>
        <dbReference type="Proteomes" id="UP000316778"/>
    </source>
</evidence>
<name>A0A562SJA1_CHIJA</name>
<accession>A0A562SJA1</accession>
<dbReference type="Gene3D" id="1.20.120.450">
    <property type="entry name" value="dinb family like domain"/>
    <property type="match status" value="1"/>
</dbReference>
<dbReference type="OrthoDB" id="679284at2"/>
<proteinExistence type="predicted"/>
<dbReference type="InterPro" id="IPR024775">
    <property type="entry name" value="DinB-like"/>
</dbReference>
<comment type="caution">
    <text evidence="2">The sequence shown here is derived from an EMBL/GenBank/DDBJ whole genome shotgun (WGS) entry which is preliminary data.</text>
</comment>
<dbReference type="EMBL" id="VLLG01000008">
    <property type="protein sequence ID" value="TWI81054.1"/>
    <property type="molecule type" value="Genomic_DNA"/>
</dbReference>
<keyword evidence="3" id="KW-1185">Reference proteome</keyword>
<sequence>MIPDVHKLHTDLDNNTVLFLDILDTMPADRLHMKNEQTAWSIMDCAEHMLIAEQQVASTLQGPAEPVKDRAPNSKVAQISQSFMDFDKRLFVLGEPPTLEGGYKDIATFSNAFRHNRECIKAILAKEPADWLCRGTEHASFGYMTRMEWVYYLIYHTERHLQQIHRIEASLENMQ</sequence>
<reference evidence="2 3" key="1">
    <citation type="journal article" date="2013" name="Stand. Genomic Sci.">
        <title>Genomic Encyclopedia of Type Strains, Phase I: The one thousand microbial genomes (KMG-I) project.</title>
        <authorList>
            <person name="Kyrpides N.C."/>
            <person name="Woyke T."/>
            <person name="Eisen J.A."/>
            <person name="Garrity G."/>
            <person name="Lilburn T.G."/>
            <person name="Beck B.J."/>
            <person name="Whitman W.B."/>
            <person name="Hugenholtz P."/>
            <person name="Klenk H.P."/>
        </authorList>
    </citation>
    <scope>NUCLEOTIDE SEQUENCE [LARGE SCALE GENOMIC DNA]</scope>
    <source>
        <strain evidence="2 3">DSM 13484</strain>
    </source>
</reference>
<dbReference type="Proteomes" id="UP000316778">
    <property type="component" value="Unassembled WGS sequence"/>
</dbReference>
<dbReference type="RefSeq" id="WP_158642789.1">
    <property type="nucleotide sequence ID" value="NZ_BAAAFY010000003.1"/>
</dbReference>
<dbReference type="AlphaFoldDB" id="A0A562SJA1"/>
<feature type="domain" description="DinB-like" evidence="1">
    <location>
        <begin position="16"/>
        <end position="164"/>
    </location>
</feature>
<evidence type="ECO:0000313" key="2">
    <source>
        <dbReference type="EMBL" id="TWI81054.1"/>
    </source>
</evidence>
<dbReference type="SUPFAM" id="SSF109854">
    <property type="entry name" value="DinB/YfiT-like putative metalloenzymes"/>
    <property type="match status" value="1"/>
</dbReference>
<gene>
    <name evidence="2" type="ORF">LX66_5663</name>
</gene>
<evidence type="ECO:0000259" key="1">
    <source>
        <dbReference type="Pfam" id="PF12867"/>
    </source>
</evidence>
<organism evidence="2 3">
    <name type="scientific">Chitinophaga japonensis</name>
    <name type="common">Flexibacter japonensis</name>
    <dbReference type="NCBI Taxonomy" id="104662"/>
    <lineage>
        <taxon>Bacteria</taxon>
        <taxon>Pseudomonadati</taxon>
        <taxon>Bacteroidota</taxon>
        <taxon>Chitinophagia</taxon>
        <taxon>Chitinophagales</taxon>
        <taxon>Chitinophagaceae</taxon>
        <taxon>Chitinophaga</taxon>
    </lineage>
</organism>
<protein>
    <submittedName>
        <fullName evidence="2">DinB family protein</fullName>
    </submittedName>
</protein>
<dbReference type="InterPro" id="IPR034660">
    <property type="entry name" value="DinB/YfiT-like"/>
</dbReference>
<dbReference type="Pfam" id="PF12867">
    <property type="entry name" value="DinB_2"/>
    <property type="match status" value="1"/>
</dbReference>